<dbReference type="Proteomes" id="UP001396334">
    <property type="component" value="Unassembled WGS sequence"/>
</dbReference>
<dbReference type="Pfam" id="PF13456">
    <property type="entry name" value="RVT_3"/>
    <property type="match status" value="1"/>
</dbReference>
<dbReference type="SUPFAM" id="SSF53098">
    <property type="entry name" value="Ribonuclease H-like"/>
    <property type="match status" value="1"/>
</dbReference>
<evidence type="ECO:0000313" key="3">
    <source>
        <dbReference type="Proteomes" id="UP001396334"/>
    </source>
</evidence>
<name>A0ABR2SZZ6_9ROSI</name>
<sequence length="99" mass="11335">MSLAWEYGFDSLLVYSDCKQVVELVNSPSACSSVLSLVRAIHQLRQKHWTIKVLWILRDDNRCADALAKLVNPSDFSLHVYNSPPLELDLFLCKDKSRL</sequence>
<dbReference type="PANTHER" id="PTHR34023:SF4">
    <property type="entry name" value="RNASE H TYPE-1 DOMAIN-CONTAINING PROTEIN"/>
    <property type="match status" value="1"/>
</dbReference>
<dbReference type="PANTHER" id="PTHR34023">
    <property type="entry name" value="RNASE H DOMAIN-CONTAINING PROTEIN"/>
    <property type="match status" value="1"/>
</dbReference>
<keyword evidence="3" id="KW-1185">Reference proteome</keyword>
<proteinExistence type="predicted"/>
<dbReference type="EMBL" id="JBBPBN010000010">
    <property type="protein sequence ID" value="KAK9030620.1"/>
    <property type="molecule type" value="Genomic_DNA"/>
</dbReference>
<evidence type="ECO:0000259" key="1">
    <source>
        <dbReference type="Pfam" id="PF13456"/>
    </source>
</evidence>
<dbReference type="Gene3D" id="3.30.420.10">
    <property type="entry name" value="Ribonuclease H-like superfamily/Ribonuclease H"/>
    <property type="match status" value="1"/>
</dbReference>
<comment type="caution">
    <text evidence="2">The sequence shown here is derived from an EMBL/GenBank/DDBJ whole genome shotgun (WGS) entry which is preliminary data.</text>
</comment>
<organism evidence="2 3">
    <name type="scientific">Hibiscus sabdariffa</name>
    <name type="common">roselle</name>
    <dbReference type="NCBI Taxonomy" id="183260"/>
    <lineage>
        <taxon>Eukaryota</taxon>
        <taxon>Viridiplantae</taxon>
        <taxon>Streptophyta</taxon>
        <taxon>Embryophyta</taxon>
        <taxon>Tracheophyta</taxon>
        <taxon>Spermatophyta</taxon>
        <taxon>Magnoliopsida</taxon>
        <taxon>eudicotyledons</taxon>
        <taxon>Gunneridae</taxon>
        <taxon>Pentapetalae</taxon>
        <taxon>rosids</taxon>
        <taxon>malvids</taxon>
        <taxon>Malvales</taxon>
        <taxon>Malvaceae</taxon>
        <taxon>Malvoideae</taxon>
        <taxon>Hibiscus</taxon>
    </lineage>
</organism>
<reference evidence="2 3" key="1">
    <citation type="journal article" date="2024" name="G3 (Bethesda)">
        <title>Genome assembly of Hibiscus sabdariffa L. provides insights into metabolisms of medicinal natural products.</title>
        <authorList>
            <person name="Kim T."/>
        </authorList>
    </citation>
    <scope>NUCLEOTIDE SEQUENCE [LARGE SCALE GENOMIC DNA]</scope>
    <source>
        <strain evidence="2">TK-2024</strain>
        <tissue evidence="2">Old leaves</tissue>
    </source>
</reference>
<feature type="domain" description="RNase H type-1" evidence="1">
    <location>
        <begin position="1"/>
        <end position="70"/>
    </location>
</feature>
<dbReference type="InterPro" id="IPR044730">
    <property type="entry name" value="RNase_H-like_dom_plant"/>
</dbReference>
<dbReference type="CDD" id="cd06222">
    <property type="entry name" value="RNase_H_like"/>
    <property type="match status" value="1"/>
</dbReference>
<dbReference type="InterPro" id="IPR012337">
    <property type="entry name" value="RNaseH-like_sf"/>
</dbReference>
<gene>
    <name evidence="2" type="ORF">V6N11_032042</name>
</gene>
<protein>
    <recommendedName>
        <fullName evidence="1">RNase H type-1 domain-containing protein</fullName>
    </recommendedName>
</protein>
<evidence type="ECO:0000313" key="2">
    <source>
        <dbReference type="EMBL" id="KAK9030620.1"/>
    </source>
</evidence>
<accession>A0ABR2SZZ6</accession>
<dbReference type="InterPro" id="IPR002156">
    <property type="entry name" value="RNaseH_domain"/>
</dbReference>
<dbReference type="InterPro" id="IPR036397">
    <property type="entry name" value="RNaseH_sf"/>
</dbReference>